<keyword evidence="5" id="KW-1185">Reference proteome</keyword>
<dbReference type="Proteomes" id="UP000501168">
    <property type="component" value="Chromosome"/>
</dbReference>
<evidence type="ECO:0000313" key="4">
    <source>
        <dbReference type="EMBL" id="QIQ22338.1"/>
    </source>
</evidence>
<dbReference type="CDD" id="cd06420">
    <property type="entry name" value="GT2_Chondriotin_Pol_N"/>
    <property type="match status" value="1"/>
</dbReference>
<proteinExistence type="predicted"/>
<evidence type="ECO:0000259" key="2">
    <source>
        <dbReference type="Pfam" id="PF00535"/>
    </source>
</evidence>
<dbReference type="Pfam" id="PF00535">
    <property type="entry name" value="Glycos_transf_2"/>
    <property type="match status" value="1"/>
</dbReference>
<dbReference type="AlphaFoldDB" id="A0A6G9IDM6"/>
<dbReference type="EMBL" id="CP050253">
    <property type="protein sequence ID" value="QIQ22338.1"/>
    <property type="molecule type" value="Genomic_DNA"/>
</dbReference>
<dbReference type="GO" id="GO:0016740">
    <property type="term" value="F:transferase activity"/>
    <property type="evidence" value="ECO:0007669"/>
    <property type="project" value="UniProtKB-KW"/>
</dbReference>
<keyword evidence="1 4" id="KW-0808">Transferase</keyword>
<dbReference type="PANTHER" id="PTHR43685">
    <property type="entry name" value="GLYCOSYLTRANSFERASE"/>
    <property type="match status" value="1"/>
</dbReference>
<sequence length="265" mass="30284">MPKSVSLVVTTYNWPQALELVLISILKQSVLPDEVIIADDGSKQETIDLVKRYQTTFPVPLIHSWQEDLGFRAARSRNLAFAKAKSDYIVMLDGDMVLHHHFIRDHKRAAAPNQFIQGRRVILTKPLTEQALESKQTLFSIFSSDVKNKANTISCPLLSPIMSKLFSKQSLRGIRSCNMAIWKSDLIKVNGFNEAFVGWGREDSEFVVRLFNNGLIRKDLRFGGVAYHLYHNENSRQNLEENDRLLEDAIKQNVKFCERGLADHL</sequence>
<dbReference type="KEGG" id="orb:IPMB12_00335"/>
<reference evidence="4 5" key="1">
    <citation type="submission" date="2020-03" db="EMBL/GenBank/DDBJ databases">
        <title>Complete genome sequence of Orbus sp. IPMB12 (BCRC 80908).</title>
        <authorList>
            <person name="Lo W.-S."/>
            <person name="Chang T.-H."/>
            <person name="Kuo C.-H."/>
        </authorList>
    </citation>
    <scope>NUCLEOTIDE SEQUENCE [LARGE SCALE GENOMIC DNA]</scope>
    <source>
        <strain evidence="4 5">IPMB12</strain>
    </source>
</reference>
<feature type="domain" description="Galactosyltransferase C-terminal" evidence="3">
    <location>
        <begin position="162"/>
        <end position="231"/>
    </location>
</feature>
<dbReference type="InterPro" id="IPR027791">
    <property type="entry name" value="Galactosyl_T_C"/>
</dbReference>
<dbReference type="InterPro" id="IPR001173">
    <property type="entry name" value="Glyco_trans_2-like"/>
</dbReference>
<dbReference type="Gene3D" id="3.90.550.10">
    <property type="entry name" value="Spore Coat Polysaccharide Biosynthesis Protein SpsA, Chain A"/>
    <property type="match status" value="1"/>
</dbReference>
<gene>
    <name evidence="4" type="ORF">IPMB12_00335</name>
</gene>
<accession>A0A6G9IDM6</accession>
<evidence type="ECO:0000313" key="5">
    <source>
        <dbReference type="Proteomes" id="UP000501168"/>
    </source>
</evidence>
<dbReference type="Pfam" id="PF02709">
    <property type="entry name" value="Glyco_transf_7C"/>
    <property type="match status" value="1"/>
</dbReference>
<evidence type="ECO:0000259" key="3">
    <source>
        <dbReference type="Pfam" id="PF02709"/>
    </source>
</evidence>
<dbReference type="SUPFAM" id="SSF53448">
    <property type="entry name" value="Nucleotide-diphospho-sugar transferases"/>
    <property type="match status" value="1"/>
</dbReference>
<dbReference type="PANTHER" id="PTHR43685:SF3">
    <property type="entry name" value="SLR2126 PROTEIN"/>
    <property type="match status" value="1"/>
</dbReference>
<dbReference type="InParanoid" id="A0A6G9IDM6"/>
<feature type="domain" description="Glycosyltransferase 2-like" evidence="2">
    <location>
        <begin position="6"/>
        <end position="121"/>
    </location>
</feature>
<name>A0A6G9IDM6_9GAMM</name>
<organism evidence="4 5">
    <name type="scientific">Zophobihabitans entericus</name>
    <dbReference type="NCBI Taxonomy" id="1635327"/>
    <lineage>
        <taxon>Bacteria</taxon>
        <taxon>Pseudomonadati</taxon>
        <taxon>Pseudomonadota</taxon>
        <taxon>Gammaproteobacteria</taxon>
        <taxon>Orbales</taxon>
        <taxon>Orbaceae</taxon>
        <taxon>Zophobihabitans</taxon>
    </lineage>
</organism>
<dbReference type="InterPro" id="IPR029044">
    <property type="entry name" value="Nucleotide-diphossugar_trans"/>
</dbReference>
<evidence type="ECO:0000256" key="1">
    <source>
        <dbReference type="ARBA" id="ARBA00022679"/>
    </source>
</evidence>
<dbReference type="InterPro" id="IPR050834">
    <property type="entry name" value="Glycosyltransf_2"/>
</dbReference>
<protein>
    <submittedName>
        <fullName evidence="4">Glycosyltransferase</fullName>
    </submittedName>
</protein>